<reference evidence="7" key="1">
    <citation type="submission" date="2011-07" db="EMBL/GenBank/DDBJ databases">
        <authorList>
            <consortium name="Caenorhabditis brenneri Sequencing and Analysis Consortium"/>
            <person name="Wilson R.K."/>
        </authorList>
    </citation>
    <scope>NUCLEOTIDE SEQUENCE [LARGE SCALE GENOMIC DNA]</scope>
    <source>
        <strain evidence="7">PB2801</strain>
    </source>
</reference>
<dbReference type="InterPro" id="IPR016186">
    <property type="entry name" value="C-type_lectin-like/link_sf"/>
</dbReference>
<evidence type="ECO:0000313" key="6">
    <source>
        <dbReference type="EMBL" id="EGT54586.1"/>
    </source>
</evidence>
<dbReference type="Pfam" id="PF00431">
    <property type="entry name" value="CUB"/>
    <property type="match status" value="1"/>
</dbReference>
<dbReference type="CDD" id="cd00037">
    <property type="entry name" value="CLECT"/>
    <property type="match status" value="2"/>
</dbReference>
<dbReference type="SMART" id="SM00042">
    <property type="entry name" value="CUB"/>
    <property type="match status" value="1"/>
</dbReference>
<accession>G0N782</accession>
<dbReference type="EMBL" id="GL379846">
    <property type="protein sequence ID" value="EGT54586.1"/>
    <property type="molecule type" value="Genomic_DNA"/>
</dbReference>
<dbReference type="OrthoDB" id="5838622at2759"/>
<name>G0N782_CAEBE</name>
<keyword evidence="1" id="KW-1015">Disulfide bond</keyword>
<protein>
    <submittedName>
        <fullName evidence="6">CBN-CLEC-140 protein</fullName>
    </submittedName>
</protein>
<comment type="caution">
    <text evidence="2">Lacks conserved residue(s) required for the propagation of feature annotation.</text>
</comment>
<organism evidence="7">
    <name type="scientific">Caenorhabditis brenneri</name>
    <name type="common">Nematode worm</name>
    <dbReference type="NCBI Taxonomy" id="135651"/>
    <lineage>
        <taxon>Eukaryota</taxon>
        <taxon>Metazoa</taxon>
        <taxon>Ecdysozoa</taxon>
        <taxon>Nematoda</taxon>
        <taxon>Chromadorea</taxon>
        <taxon>Rhabditida</taxon>
        <taxon>Rhabditina</taxon>
        <taxon>Rhabditomorpha</taxon>
        <taxon>Rhabditoidea</taxon>
        <taxon>Rhabditidae</taxon>
        <taxon>Peloderinae</taxon>
        <taxon>Caenorhabditis</taxon>
    </lineage>
</organism>
<feature type="signal peptide" evidence="3">
    <location>
        <begin position="1"/>
        <end position="15"/>
    </location>
</feature>
<feature type="domain" description="CUB" evidence="4">
    <location>
        <begin position="305"/>
        <end position="409"/>
    </location>
</feature>
<evidence type="ECO:0000259" key="5">
    <source>
        <dbReference type="PROSITE" id="PS50041"/>
    </source>
</evidence>
<dbReference type="HOGENOM" id="CLU_037161_0_0_1"/>
<feature type="domain" description="C-type lectin" evidence="5">
    <location>
        <begin position="28"/>
        <end position="139"/>
    </location>
</feature>
<dbReference type="InterPro" id="IPR035914">
    <property type="entry name" value="Sperma_CUB_dom_sf"/>
</dbReference>
<evidence type="ECO:0000313" key="7">
    <source>
        <dbReference type="Proteomes" id="UP000008068"/>
    </source>
</evidence>
<evidence type="ECO:0000256" key="1">
    <source>
        <dbReference type="ARBA" id="ARBA00023157"/>
    </source>
</evidence>
<dbReference type="SMART" id="SM00034">
    <property type="entry name" value="CLECT"/>
    <property type="match status" value="2"/>
</dbReference>
<sequence>MKLLVFLSLVVYTVSDTPVCNNGFSLVNSAKCLKLVTTPTKHRTAEANCASYGGTLVTIRNAIDNRAVSTFVGNIGLSFWIGVYCVTNDPTTCYFDDDLGTASAYNNFARGFPNTDLGGCVYSASSGSLAGQWISSECEDVEMAYVCEAPTTKTDSCAHNYNGYCYLTSHENATSPALPFTAAQDACRQNCGELVSIHSRRENNYVQNLYTNTNISAFLIGALTTAPLTPYWIDQSRWDYGHVNPRSGSTGSCFQMTTGTDGTWYQVDCKASQYFLCKRPAGTVCNSTPPPPVIVTPAPTNPSGCNSTSLFSSGTFTSPNYPSAYGVTWCVYKLTTLGAYRISLYFTDFYVYQYTFVNVYDSNGARLAQLTGTSLPSPYYSSSNTMTVSFSSTPGTPGYRGFNAKFLSF</sequence>
<dbReference type="AlphaFoldDB" id="G0N782"/>
<dbReference type="Proteomes" id="UP000008068">
    <property type="component" value="Unassembled WGS sequence"/>
</dbReference>
<dbReference type="SUPFAM" id="SSF56436">
    <property type="entry name" value="C-type lectin-like"/>
    <property type="match status" value="2"/>
</dbReference>
<dbReference type="PANTHER" id="PTHR22991:SF43">
    <property type="entry name" value="C-TYPE LECTIN-RELATED"/>
    <property type="match status" value="1"/>
</dbReference>
<dbReference type="Gene3D" id="3.10.100.10">
    <property type="entry name" value="Mannose-Binding Protein A, subunit A"/>
    <property type="match status" value="2"/>
</dbReference>
<dbReference type="InterPro" id="IPR050976">
    <property type="entry name" value="Snaclec"/>
</dbReference>
<feature type="domain" description="C-type lectin" evidence="5">
    <location>
        <begin position="161"/>
        <end position="278"/>
    </location>
</feature>
<dbReference type="InterPro" id="IPR000859">
    <property type="entry name" value="CUB_dom"/>
</dbReference>
<evidence type="ECO:0000259" key="4">
    <source>
        <dbReference type="PROSITE" id="PS01180"/>
    </source>
</evidence>
<dbReference type="OMA" id="SQYFLCK"/>
<dbReference type="InterPro" id="IPR016187">
    <property type="entry name" value="CTDL_fold"/>
</dbReference>
<evidence type="ECO:0000256" key="2">
    <source>
        <dbReference type="PROSITE-ProRule" id="PRU00059"/>
    </source>
</evidence>
<proteinExistence type="predicted"/>
<dbReference type="PROSITE" id="PS50041">
    <property type="entry name" value="C_TYPE_LECTIN_2"/>
    <property type="match status" value="2"/>
</dbReference>
<dbReference type="CDD" id="cd00041">
    <property type="entry name" value="CUB"/>
    <property type="match status" value="1"/>
</dbReference>
<dbReference type="Gene3D" id="2.60.120.290">
    <property type="entry name" value="Spermadhesin, CUB domain"/>
    <property type="match status" value="1"/>
</dbReference>
<feature type="chain" id="PRO_5012045230" evidence="3">
    <location>
        <begin position="16"/>
        <end position="409"/>
    </location>
</feature>
<evidence type="ECO:0000256" key="3">
    <source>
        <dbReference type="SAM" id="SignalP"/>
    </source>
</evidence>
<dbReference type="PROSITE" id="PS01180">
    <property type="entry name" value="CUB"/>
    <property type="match status" value="1"/>
</dbReference>
<dbReference type="SUPFAM" id="SSF49854">
    <property type="entry name" value="Spermadhesin, CUB domain"/>
    <property type="match status" value="1"/>
</dbReference>
<dbReference type="InterPro" id="IPR001304">
    <property type="entry name" value="C-type_lectin-like"/>
</dbReference>
<dbReference type="InParanoid" id="G0N782"/>
<keyword evidence="7" id="KW-1185">Reference proteome</keyword>
<dbReference type="Pfam" id="PF00059">
    <property type="entry name" value="Lectin_C"/>
    <property type="match status" value="2"/>
</dbReference>
<dbReference type="STRING" id="135651.G0N782"/>
<dbReference type="PANTHER" id="PTHR22991">
    <property type="entry name" value="PROTEIN CBG13490"/>
    <property type="match status" value="1"/>
</dbReference>
<keyword evidence="3" id="KW-0732">Signal</keyword>
<dbReference type="eggNOG" id="KOG4297">
    <property type="taxonomic scope" value="Eukaryota"/>
</dbReference>
<gene>
    <name evidence="6" type="primary">Cbn-clec-140</name>
    <name evidence="6" type="ORF">CAEBREN_22358</name>
</gene>